<name>A0AAX4FN55_XANEU</name>
<feature type="compositionally biased region" description="Basic and acidic residues" evidence="1">
    <location>
        <begin position="29"/>
        <end position="43"/>
    </location>
</feature>
<evidence type="ECO:0000313" key="3">
    <source>
        <dbReference type="Proteomes" id="UP001304429"/>
    </source>
</evidence>
<proteinExistence type="predicted"/>
<dbReference type="AlphaFoldDB" id="A0AAX4FN55"/>
<reference evidence="2" key="1">
    <citation type="submission" date="2023-10" db="EMBL/GenBank/DDBJ databases">
        <title>Comparative Genomic Analysis of Tomato Bacterial Spot Xanthomonads Reveals A New Lineage of Xanthomonas euvesicatoria.</title>
        <authorList>
            <person name="Huang C.-J."/>
            <person name="Wu T.-L."/>
            <person name="Wu Y.-L."/>
            <person name="Wang R.-S."/>
            <person name="Lin Y.-C."/>
        </authorList>
    </citation>
    <scope>NUCLEOTIDE SEQUENCE</scope>
    <source>
        <strain evidence="2">T0319-01</strain>
    </source>
</reference>
<accession>A0AAX4FN55</accession>
<dbReference type="Proteomes" id="UP001304429">
    <property type="component" value="Chromosome"/>
</dbReference>
<evidence type="ECO:0000256" key="1">
    <source>
        <dbReference type="SAM" id="MobiDB-lite"/>
    </source>
</evidence>
<dbReference type="EMBL" id="CP137539">
    <property type="protein sequence ID" value="WOP58097.1"/>
    <property type="molecule type" value="Genomic_DNA"/>
</dbReference>
<sequence>MSAIDHYQDRIARATERLAQLQAKDLLARQKRDSKAKDQERREQAKRRKRIADLAALAGADKIDDDELLGVLSNHMDIRSEPSVRQFAAERGKLLLLEVARGSRGLH</sequence>
<dbReference type="RefSeq" id="WP_039442527.1">
    <property type="nucleotide sequence ID" value="NZ_CP137532.1"/>
</dbReference>
<protein>
    <submittedName>
        <fullName evidence="2">Uncharacterized protein</fullName>
    </submittedName>
</protein>
<organism evidence="2 3">
    <name type="scientific">Xanthomonas euvesicatoria</name>
    <dbReference type="NCBI Taxonomy" id="456327"/>
    <lineage>
        <taxon>Bacteria</taxon>
        <taxon>Pseudomonadati</taxon>
        <taxon>Pseudomonadota</taxon>
        <taxon>Gammaproteobacteria</taxon>
        <taxon>Lysobacterales</taxon>
        <taxon>Lysobacteraceae</taxon>
        <taxon>Xanthomonas</taxon>
    </lineage>
</organism>
<feature type="region of interest" description="Disordered" evidence="1">
    <location>
        <begin position="29"/>
        <end position="48"/>
    </location>
</feature>
<evidence type="ECO:0000313" key="2">
    <source>
        <dbReference type="EMBL" id="WOP58097.1"/>
    </source>
</evidence>
<gene>
    <name evidence="2" type="ORF">R5577_08335</name>
</gene>